<dbReference type="InterPro" id="IPR025151">
    <property type="entry name" value="ELYS_dom"/>
</dbReference>
<dbReference type="Proteomes" id="UP000694388">
    <property type="component" value="Unplaced"/>
</dbReference>
<feature type="domain" description="ELYS-like" evidence="3">
    <location>
        <begin position="14"/>
        <end position="236"/>
    </location>
</feature>
<sequence>MLWLWFRLRWQADCLLIDHMVACGGEKLTKLWQRDEGGTGKYPPRTLHALLDICLLEEVAMDEKNAIVTYFLLDIVYNGDQQHTFVLEDFAVAVGLPAGPRQRTHAFWLFDHKEFQNALETFQPGYPGWEEPWQHICILQALVCQSETALAMRYVFDFAPKPICDDDIKLHLSVLLANRKVVAAWRILNHRGSFAVSRELFWHFFQTCISENLMHHVITFPLTSMQQKYLVEFLRDNNQPKSQELLWLYHMQEANYLDAFRLHQNMRYGLAAGCGPAAHERYMLRNCIMEQYAHVLPCVQRKLKLDRLRPYPKSKHVTCDVVPRPLSTVRPAKGKIMLRSTFLSHLLSKMQEVHSGLSQEASSIIEEKNENIMCSKTLGDFLDTPLRQSCISNQKLTNEVTASPSVKASPATAITLFSSLHNRLNSLQHSLQDFHSSLPQQDISQQHSITVELLQTPPVVRQHPLVNRTSKDEVFPSSNLHIQLFAKMATPERPQDPQRHSEVWFGKLRQEPKLFPDTQTVPQTSQEQHPLVNTATKDEAFPSSNLRTQPFTKTATSERPQDPRCRSEGWIGKLWQERDLFPNTRTVPQMSQEVRGNPSWGLCFVHCFFLPSPHLVAVKFLQ</sequence>
<dbReference type="PANTHER" id="PTHR21583:SF8">
    <property type="entry name" value="PROTEIN ELYS"/>
    <property type="match status" value="1"/>
</dbReference>
<evidence type="ECO:0000256" key="2">
    <source>
        <dbReference type="ARBA" id="ARBA00023242"/>
    </source>
</evidence>
<protein>
    <recommendedName>
        <fullName evidence="3">ELYS-like domain-containing protein</fullName>
    </recommendedName>
</protein>
<evidence type="ECO:0000256" key="1">
    <source>
        <dbReference type="ARBA" id="ARBA00004123"/>
    </source>
</evidence>
<evidence type="ECO:0000313" key="5">
    <source>
        <dbReference type="Proteomes" id="UP000694388"/>
    </source>
</evidence>
<proteinExistence type="predicted"/>
<evidence type="ECO:0000313" key="4">
    <source>
        <dbReference type="Ensembl" id="ENSEBUP00000019376.1"/>
    </source>
</evidence>
<name>A0A8C4QT65_EPTBU</name>
<comment type="subcellular location">
    <subcellularLocation>
        <location evidence="1">Nucleus</location>
    </subcellularLocation>
</comment>
<accession>A0A8C4QT65</accession>
<keyword evidence="2" id="KW-0539">Nucleus</keyword>
<dbReference type="Pfam" id="PF13934">
    <property type="entry name" value="ELYS"/>
    <property type="match status" value="1"/>
</dbReference>
<dbReference type="PANTHER" id="PTHR21583">
    <property type="entry name" value="ELYS PROTEIN"/>
    <property type="match status" value="1"/>
</dbReference>
<reference evidence="4" key="2">
    <citation type="submission" date="2025-09" db="UniProtKB">
        <authorList>
            <consortium name="Ensembl"/>
        </authorList>
    </citation>
    <scope>IDENTIFICATION</scope>
</reference>
<dbReference type="GO" id="GO:0005634">
    <property type="term" value="C:nucleus"/>
    <property type="evidence" value="ECO:0007669"/>
    <property type="project" value="UniProtKB-SubCell"/>
</dbReference>
<reference evidence="4" key="1">
    <citation type="submission" date="2025-08" db="UniProtKB">
        <authorList>
            <consortium name="Ensembl"/>
        </authorList>
    </citation>
    <scope>IDENTIFICATION</scope>
</reference>
<organism evidence="4 5">
    <name type="scientific">Eptatretus burgeri</name>
    <name type="common">Inshore hagfish</name>
    <dbReference type="NCBI Taxonomy" id="7764"/>
    <lineage>
        <taxon>Eukaryota</taxon>
        <taxon>Metazoa</taxon>
        <taxon>Chordata</taxon>
        <taxon>Craniata</taxon>
        <taxon>Vertebrata</taxon>
        <taxon>Cyclostomata</taxon>
        <taxon>Myxini</taxon>
        <taxon>Myxiniformes</taxon>
        <taxon>Myxinidae</taxon>
        <taxon>Eptatretinae</taxon>
        <taxon>Eptatretus</taxon>
    </lineage>
</organism>
<dbReference type="GeneTree" id="ENSGT00390000018900"/>
<dbReference type="InterPro" id="IPR052620">
    <property type="entry name" value="ELYS/MEL-28_NucAsmblyFactor"/>
</dbReference>
<keyword evidence="5" id="KW-1185">Reference proteome</keyword>
<evidence type="ECO:0000259" key="3">
    <source>
        <dbReference type="Pfam" id="PF13934"/>
    </source>
</evidence>
<dbReference type="AlphaFoldDB" id="A0A8C4QT65"/>
<dbReference type="Ensembl" id="ENSEBUT00000019953.1">
    <property type="protein sequence ID" value="ENSEBUP00000019376.1"/>
    <property type="gene ID" value="ENSEBUG00000012058.1"/>
</dbReference>